<protein>
    <submittedName>
        <fullName evidence="1">Uncharacterized protein</fullName>
    </submittedName>
</protein>
<evidence type="ECO:0000313" key="2">
    <source>
        <dbReference type="Proteomes" id="UP000053647"/>
    </source>
</evidence>
<name>A0A0C9U360_PAXIN</name>
<dbReference type="AlphaFoldDB" id="A0A0C9U360"/>
<dbReference type="HOGENOM" id="CLU_1845721_0_0_1"/>
<gene>
    <name evidence="1" type="ORF">PAXINDRAFT_13484</name>
</gene>
<organism evidence="1 2">
    <name type="scientific">Paxillus involutus ATCC 200175</name>
    <dbReference type="NCBI Taxonomy" id="664439"/>
    <lineage>
        <taxon>Eukaryota</taxon>
        <taxon>Fungi</taxon>
        <taxon>Dikarya</taxon>
        <taxon>Basidiomycota</taxon>
        <taxon>Agaricomycotina</taxon>
        <taxon>Agaricomycetes</taxon>
        <taxon>Agaricomycetidae</taxon>
        <taxon>Boletales</taxon>
        <taxon>Paxilineae</taxon>
        <taxon>Paxillaceae</taxon>
        <taxon>Paxillus</taxon>
    </lineage>
</organism>
<sequence>MASCYAPRRQLGVANSGPEITFVNGLGLASCKCKTRGRTLLPDPRVERNVGYNQNNLTNAHHPFYRQYMASQSSSLDSSNNKIAPKVTEIFRPSYCETSVKPGTSGSATRSEIRGSFLGLQMFSDSQSLTLVLEEVRSV</sequence>
<keyword evidence="2" id="KW-1185">Reference proteome</keyword>
<reference evidence="1 2" key="1">
    <citation type="submission" date="2014-06" db="EMBL/GenBank/DDBJ databases">
        <authorList>
            <consortium name="DOE Joint Genome Institute"/>
            <person name="Kuo A."/>
            <person name="Kohler A."/>
            <person name="Nagy L.G."/>
            <person name="Floudas D."/>
            <person name="Copeland A."/>
            <person name="Barry K.W."/>
            <person name="Cichocki N."/>
            <person name="Veneault-Fourrey C."/>
            <person name="LaButti K."/>
            <person name="Lindquist E.A."/>
            <person name="Lipzen A."/>
            <person name="Lundell T."/>
            <person name="Morin E."/>
            <person name="Murat C."/>
            <person name="Sun H."/>
            <person name="Tunlid A."/>
            <person name="Henrissat B."/>
            <person name="Grigoriev I.V."/>
            <person name="Hibbett D.S."/>
            <person name="Martin F."/>
            <person name="Nordberg H.P."/>
            <person name="Cantor M.N."/>
            <person name="Hua S.X."/>
        </authorList>
    </citation>
    <scope>NUCLEOTIDE SEQUENCE [LARGE SCALE GENOMIC DNA]</scope>
    <source>
        <strain evidence="1 2">ATCC 200175</strain>
    </source>
</reference>
<dbReference type="Proteomes" id="UP000053647">
    <property type="component" value="Unassembled WGS sequence"/>
</dbReference>
<proteinExistence type="predicted"/>
<reference evidence="2" key="2">
    <citation type="submission" date="2015-01" db="EMBL/GenBank/DDBJ databases">
        <title>Evolutionary Origins and Diversification of the Mycorrhizal Mutualists.</title>
        <authorList>
            <consortium name="DOE Joint Genome Institute"/>
            <consortium name="Mycorrhizal Genomics Consortium"/>
            <person name="Kohler A."/>
            <person name="Kuo A."/>
            <person name="Nagy L.G."/>
            <person name="Floudas D."/>
            <person name="Copeland A."/>
            <person name="Barry K.W."/>
            <person name="Cichocki N."/>
            <person name="Veneault-Fourrey C."/>
            <person name="LaButti K."/>
            <person name="Lindquist E.A."/>
            <person name="Lipzen A."/>
            <person name="Lundell T."/>
            <person name="Morin E."/>
            <person name="Murat C."/>
            <person name="Riley R."/>
            <person name="Ohm R."/>
            <person name="Sun H."/>
            <person name="Tunlid A."/>
            <person name="Henrissat B."/>
            <person name="Grigoriev I.V."/>
            <person name="Hibbett D.S."/>
            <person name="Martin F."/>
        </authorList>
    </citation>
    <scope>NUCLEOTIDE SEQUENCE [LARGE SCALE GENOMIC DNA]</scope>
    <source>
        <strain evidence="2">ATCC 200175</strain>
    </source>
</reference>
<evidence type="ECO:0000313" key="1">
    <source>
        <dbReference type="EMBL" id="KIJ13721.1"/>
    </source>
</evidence>
<accession>A0A0C9U360</accession>
<dbReference type="EMBL" id="KN819349">
    <property type="protein sequence ID" value="KIJ13721.1"/>
    <property type="molecule type" value="Genomic_DNA"/>
</dbReference>